<protein>
    <submittedName>
        <fullName evidence="1">Uncharacterized protein</fullName>
    </submittedName>
</protein>
<dbReference type="EMBL" id="CM047750">
    <property type="protein sequence ID" value="KAJ0007564.1"/>
    <property type="molecule type" value="Genomic_DNA"/>
</dbReference>
<keyword evidence="2" id="KW-1185">Reference proteome</keyword>
<accession>A0ACC0X147</accession>
<name>A0ACC0X147_9ROSI</name>
<dbReference type="Proteomes" id="UP001163603">
    <property type="component" value="Chromosome 15"/>
</dbReference>
<proteinExistence type="predicted"/>
<evidence type="ECO:0000313" key="2">
    <source>
        <dbReference type="Proteomes" id="UP001163603"/>
    </source>
</evidence>
<reference evidence="2" key="1">
    <citation type="journal article" date="2023" name="G3 (Bethesda)">
        <title>Genome assembly and association tests identify interacting loci associated with vigor, precocity, and sex in interspecific pistachio rootstocks.</title>
        <authorList>
            <person name="Palmer W."/>
            <person name="Jacygrad E."/>
            <person name="Sagayaradj S."/>
            <person name="Cavanaugh K."/>
            <person name="Han R."/>
            <person name="Bertier L."/>
            <person name="Beede B."/>
            <person name="Kafkas S."/>
            <person name="Golino D."/>
            <person name="Preece J."/>
            <person name="Michelmore R."/>
        </authorList>
    </citation>
    <scope>NUCLEOTIDE SEQUENCE [LARGE SCALE GENOMIC DNA]</scope>
</reference>
<comment type="caution">
    <text evidence="1">The sequence shown here is derived from an EMBL/GenBank/DDBJ whole genome shotgun (WGS) entry which is preliminary data.</text>
</comment>
<organism evidence="1 2">
    <name type="scientific">Pistacia integerrima</name>
    <dbReference type="NCBI Taxonomy" id="434235"/>
    <lineage>
        <taxon>Eukaryota</taxon>
        <taxon>Viridiplantae</taxon>
        <taxon>Streptophyta</taxon>
        <taxon>Embryophyta</taxon>
        <taxon>Tracheophyta</taxon>
        <taxon>Spermatophyta</taxon>
        <taxon>Magnoliopsida</taxon>
        <taxon>eudicotyledons</taxon>
        <taxon>Gunneridae</taxon>
        <taxon>Pentapetalae</taxon>
        <taxon>rosids</taxon>
        <taxon>malvids</taxon>
        <taxon>Sapindales</taxon>
        <taxon>Anacardiaceae</taxon>
        <taxon>Pistacia</taxon>
    </lineage>
</organism>
<sequence>MGKLCFALEPEFLMKLILRPYASLFLHTSRLRLSYFKDVAKSPKAKLAFLGQAPRASRSSKEIYNIGGRKIAFQNAGPLGCLLGMKAFDPKLGSACSEEPSSLARLHNRYLAIVLKKPSTQFPGFKYAIFDYYNALGFKEGKAACCGSGPYRGMNCGNTINGTQSFELCSNPGEYVWFDGGHTTERANTQLAKLLWNGAPPVTGPHNMKQLFNL</sequence>
<gene>
    <name evidence="1" type="ORF">Pint_29387</name>
</gene>
<evidence type="ECO:0000313" key="1">
    <source>
        <dbReference type="EMBL" id="KAJ0007564.1"/>
    </source>
</evidence>